<name>A0AAW2JGH2_SESRA</name>
<accession>A0AAW2JGH2</accession>
<feature type="compositionally biased region" description="Basic and acidic residues" evidence="1">
    <location>
        <begin position="22"/>
        <end position="39"/>
    </location>
</feature>
<sequence length="56" mass="6222">MKGEIEGRTRHGQGLTTMQGRNKPEDKQEEIRGGDKYEGRTSQPGDVTEGTYPKEG</sequence>
<comment type="caution">
    <text evidence="2">The sequence shown here is derived from an EMBL/GenBank/DDBJ whole genome shotgun (WGS) entry which is preliminary data.</text>
</comment>
<proteinExistence type="predicted"/>
<organism evidence="2">
    <name type="scientific">Sesamum radiatum</name>
    <name type="common">Black benniseed</name>
    <dbReference type="NCBI Taxonomy" id="300843"/>
    <lineage>
        <taxon>Eukaryota</taxon>
        <taxon>Viridiplantae</taxon>
        <taxon>Streptophyta</taxon>
        <taxon>Embryophyta</taxon>
        <taxon>Tracheophyta</taxon>
        <taxon>Spermatophyta</taxon>
        <taxon>Magnoliopsida</taxon>
        <taxon>eudicotyledons</taxon>
        <taxon>Gunneridae</taxon>
        <taxon>Pentapetalae</taxon>
        <taxon>asterids</taxon>
        <taxon>lamiids</taxon>
        <taxon>Lamiales</taxon>
        <taxon>Pedaliaceae</taxon>
        <taxon>Sesamum</taxon>
    </lineage>
</organism>
<gene>
    <name evidence="2" type="ORF">Sradi_6982400</name>
</gene>
<evidence type="ECO:0000256" key="1">
    <source>
        <dbReference type="SAM" id="MobiDB-lite"/>
    </source>
</evidence>
<evidence type="ECO:0000313" key="2">
    <source>
        <dbReference type="EMBL" id="KAL0292645.1"/>
    </source>
</evidence>
<feature type="region of interest" description="Disordered" evidence="1">
    <location>
        <begin position="1"/>
        <end position="56"/>
    </location>
</feature>
<reference evidence="2" key="2">
    <citation type="journal article" date="2024" name="Plant">
        <title>Genomic evolution and insights into agronomic trait innovations of Sesamum species.</title>
        <authorList>
            <person name="Miao H."/>
            <person name="Wang L."/>
            <person name="Qu L."/>
            <person name="Liu H."/>
            <person name="Sun Y."/>
            <person name="Le M."/>
            <person name="Wang Q."/>
            <person name="Wei S."/>
            <person name="Zheng Y."/>
            <person name="Lin W."/>
            <person name="Duan Y."/>
            <person name="Cao H."/>
            <person name="Xiong S."/>
            <person name="Wang X."/>
            <person name="Wei L."/>
            <person name="Li C."/>
            <person name="Ma Q."/>
            <person name="Ju M."/>
            <person name="Zhao R."/>
            <person name="Li G."/>
            <person name="Mu C."/>
            <person name="Tian Q."/>
            <person name="Mei H."/>
            <person name="Zhang T."/>
            <person name="Gao T."/>
            <person name="Zhang H."/>
        </authorList>
    </citation>
    <scope>NUCLEOTIDE SEQUENCE</scope>
    <source>
        <strain evidence="2">G02</strain>
    </source>
</reference>
<protein>
    <submittedName>
        <fullName evidence="2">Uncharacterized protein</fullName>
    </submittedName>
</protein>
<dbReference type="EMBL" id="JACGWJ010000414">
    <property type="protein sequence ID" value="KAL0292645.1"/>
    <property type="molecule type" value="Genomic_DNA"/>
</dbReference>
<dbReference type="AlphaFoldDB" id="A0AAW2JGH2"/>
<reference evidence="2" key="1">
    <citation type="submission" date="2020-06" db="EMBL/GenBank/DDBJ databases">
        <authorList>
            <person name="Li T."/>
            <person name="Hu X."/>
            <person name="Zhang T."/>
            <person name="Song X."/>
            <person name="Zhang H."/>
            <person name="Dai N."/>
            <person name="Sheng W."/>
            <person name="Hou X."/>
            <person name="Wei L."/>
        </authorList>
    </citation>
    <scope>NUCLEOTIDE SEQUENCE</scope>
    <source>
        <strain evidence="2">G02</strain>
        <tissue evidence="2">Leaf</tissue>
    </source>
</reference>